<evidence type="ECO:0000313" key="1">
    <source>
        <dbReference type="EMBL" id="SDN37582.1"/>
    </source>
</evidence>
<dbReference type="InterPro" id="IPR013324">
    <property type="entry name" value="RNA_pol_sigma_r3/r4-like"/>
</dbReference>
<dbReference type="Proteomes" id="UP000199334">
    <property type="component" value="Unassembled WGS sequence"/>
</dbReference>
<protein>
    <submittedName>
        <fullName evidence="1">RNA polymerase sigma factor, sigma-70 family</fullName>
    </submittedName>
</protein>
<dbReference type="InterPro" id="IPR036388">
    <property type="entry name" value="WH-like_DNA-bd_sf"/>
</dbReference>
<dbReference type="GO" id="GO:0003700">
    <property type="term" value="F:DNA-binding transcription factor activity"/>
    <property type="evidence" value="ECO:0007669"/>
    <property type="project" value="InterPro"/>
</dbReference>
<evidence type="ECO:0000313" key="2">
    <source>
        <dbReference type="Proteomes" id="UP000199334"/>
    </source>
</evidence>
<name>A0A1H0AVV5_9BACI</name>
<proteinExistence type="predicted"/>
<dbReference type="RefSeq" id="WP_093856550.1">
    <property type="nucleotide sequence ID" value="NZ_BJVZ01000016.1"/>
</dbReference>
<dbReference type="STRING" id="237069.SAMN05216498_2101"/>
<gene>
    <name evidence="1" type="ORF">SAMN05216498_2101</name>
</gene>
<dbReference type="AlphaFoldDB" id="A0A1H0AVV5"/>
<organism evidence="1 2">
    <name type="scientific">Tenuibacillus multivorans</name>
    <dbReference type="NCBI Taxonomy" id="237069"/>
    <lineage>
        <taxon>Bacteria</taxon>
        <taxon>Bacillati</taxon>
        <taxon>Bacillota</taxon>
        <taxon>Bacilli</taxon>
        <taxon>Bacillales</taxon>
        <taxon>Bacillaceae</taxon>
        <taxon>Tenuibacillus</taxon>
    </lineage>
</organism>
<dbReference type="GO" id="GO:0006352">
    <property type="term" value="P:DNA-templated transcription initiation"/>
    <property type="evidence" value="ECO:0007669"/>
    <property type="project" value="InterPro"/>
</dbReference>
<dbReference type="InterPro" id="IPR013325">
    <property type="entry name" value="RNA_pol_sigma_r2"/>
</dbReference>
<keyword evidence="2" id="KW-1185">Reference proteome</keyword>
<dbReference type="OrthoDB" id="9783788at2"/>
<dbReference type="SUPFAM" id="SSF88659">
    <property type="entry name" value="Sigma3 and sigma4 domains of RNA polymerase sigma factors"/>
    <property type="match status" value="1"/>
</dbReference>
<reference evidence="1 2" key="1">
    <citation type="submission" date="2016-10" db="EMBL/GenBank/DDBJ databases">
        <authorList>
            <person name="de Groot N.N."/>
        </authorList>
    </citation>
    <scope>NUCLEOTIDE SEQUENCE [LARGE SCALE GENOMIC DNA]</scope>
    <source>
        <strain evidence="1 2">CGMCC 1.3442</strain>
    </source>
</reference>
<dbReference type="Gene3D" id="1.10.1740.10">
    <property type="match status" value="1"/>
</dbReference>
<accession>A0A1H0AVV5</accession>
<dbReference type="InterPro" id="IPR014284">
    <property type="entry name" value="RNA_pol_sigma-70_dom"/>
</dbReference>
<dbReference type="EMBL" id="FNIG01000004">
    <property type="protein sequence ID" value="SDN37582.1"/>
    <property type="molecule type" value="Genomic_DNA"/>
</dbReference>
<dbReference type="Gene3D" id="1.10.10.10">
    <property type="entry name" value="Winged helix-like DNA-binding domain superfamily/Winged helix DNA-binding domain"/>
    <property type="match status" value="1"/>
</dbReference>
<dbReference type="NCBIfam" id="TIGR02937">
    <property type="entry name" value="sigma70-ECF"/>
    <property type="match status" value="1"/>
</dbReference>
<dbReference type="SUPFAM" id="SSF88946">
    <property type="entry name" value="Sigma2 domain of RNA polymerase sigma factors"/>
    <property type="match status" value="1"/>
</dbReference>
<sequence>MRDAKNDQAHEFRQVANQYEGMIYNLIQKLNIHDRDGEFYQAGLIALWESYQKYSGRDYFPQVTYITIKSRLIDLIRKNSRIIKHETTSEYMEVPGHNQLIDNYDPDFWKIVYEPLTAKQQIYVKKKVVEGMSLKEIAEEQDTTVDAVKGWGKEVRRKLRPILKSYLTPTD</sequence>